<dbReference type="EMBL" id="JAQQWE010000003">
    <property type="protein sequence ID" value="KAK7959226.1"/>
    <property type="molecule type" value="Genomic_DNA"/>
</dbReference>
<keyword evidence="2" id="KW-0472">Membrane</keyword>
<keyword evidence="2" id="KW-0812">Transmembrane</keyword>
<dbReference type="GeneID" id="92073364"/>
<feature type="compositionally biased region" description="Polar residues" evidence="1">
    <location>
        <begin position="229"/>
        <end position="253"/>
    </location>
</feature>
<reference evidence="3 4" key="1">
    <citation type="submission" date="2023-01" db="EMBL/GenBank/DDBJ databases">
        <title>Analysis of 21 Apiospora genomes using comparative genomics revels a genus with tremendous synthesis potential of carbohydrate active enzymes and secondary metabolites.</title>
        <authorList>
            <person name="Sorensen T."/>
        </authorList>
    </citation>
    <scope>NUCLEOTIDE SEQUENCE [LARGE SCALE GENOMIC DNA]</scope>
    <source>
        <strain evidence="3 4">CBS 24483</strain>
    </source>
</reference>
<accession>A0ABR1QLK7</accession>
<keyword evidence="2" id="KW-1133">Transmembrane helix</keyword>
<evidence type="ECO:0000256" key="1">
    <source>
        <dbReference type="SAM" id="MobiDB-lite"/>
    </source>
</evidence>
<dbReference type="Proteomes" id="UP001391051">
    <property type="component" value="Unassembled WGS sequence"/>
</dbReference>
<sequence>MEPHNVPHKGASGSKSSPTTAVAIRLVAAFVTLIIVLLLVFYLKRGKGNNTVLMNPGFKPPSSSLGRGFHQPGAPVYRPERQDNENRIPASRLTAQMPPSKPEPAARGNNSIAPALRHCPRLHGYSSPHLENLTSTSPSVLGAGCSEIESTNHAQHDQVGPIERVHVNDCTQPSRIPTDKKEPHAPRFEEEFTSISNNSGYQSAISDSMASSGGNIHEPQPGSFYPAGVSTTQAARPQSSVPPDISRQVSACSHRTPGNPRAVSPISPDTTKRPYSYT</sequence>
<feature type="region of interest" description="Disordered" evidence="1">
    <location>
        <begin position="63"/>
        <end position="83"/>
    </location>
</feature>
<gene>
    <name evidence="3" type="ORF">PG986_004080</name>
</gene>
<feature type="transmembrane region" description="Helical" evidence="2">
    <location>
        <begin position="22"/>
        <end position="43"/>
    </location>
</feature>
<protein>
    <submittedName>
        <fullName evidence="3">Uncharacterized protein</fullName>
    </submittedName>
</protein>
<feature type="region of interest" description="Disordered" evidence="1">
    <location>
        <begin position="207"/>
        <end position="278"/>
    </location>
</feature>
<evidence type="ECO:0000313" key="3">
    <source>
        <dbReference type="EMBL" id="KAK7959226.1"/>
    </source>
</evidence>
<comment type="caution">
    <text evidence="3">The sequence shown here is derived from an EMBL/GenBank/DDBJ whole genome shotgun (WGS) entry which is preliminary data.</text>
</comment>
<evidence type="ECO:0000256" key="2">
    <source>
        <dbReference type="SAM" id="Phobius"/>
    </source>
</evidence>
<keyword evidence="4" id="KW-1185">Reference proteome</keyword>
<organism evidence="3 4">
    <name type="scientific">Apiospora aurea</name>
    <dbReference type="NCBI Taxonomy" id="335848"/>
    <lineage>
        <taxon>Eukaryota</taxon>
        <taxon>Fungi</taxon>
        <taxon>Dikarya</taxon>
        <taxon>Ascomycota</taxon>
        <taxon>Pezizomycotina</taxon>
        <taxon>Sordariomycetes</taxon>
        <taxon>Xylariomycetidae</taxon>
        <taxon>Amphisphaeriales</taxon>
        <taxon>Apiosporaceae</taxon>
        <taxon>Apiospora</taxon>
    </lineage>
</organism>
<evidence type="ECO:0000313" key="4">
    <source>
        <dbReference type="Proteomes" id="UP001391051"/>
    </source>
</evidence>
<proteinExistence type="predicted"/>
<dbReference type="RefSeq" id="XP_066702929.1">
    <property type="nucleotide sequence ID" value="XM_066840302.1"/>
</dbReference>
<name>A0ABR1QLK7_9PEZI</name>